<reference evidence="3 6" key="3">
    <citation type="submission" date="2020-08" db="EMBL/GenBank/DDBJ databases">
        <title>Genomic Encyclopedia of Type Strains, Phase IV (KMG-IV): sequencing the most valuable type-strain genomes for metagenomic binning, comparative biology and taxonomic classification.</title>
        <authorList>
            <person name="Goeker M."/>
        </authorList>
    </citation>
    <scope>NUCLEOTIDE SEQUENCE [LARGE SCALE GENOMIC DNA]</scope>
    <source>
        <strain evidence="3 6">DSM 100995</strain>
    </source>
</reference>
<accession>A0A4Y8AB64</accession>
<evidence type="ECO:0000313" key="6">
    <source>
        <dbReference type="Proteomes" id="UP000583101"/>
    </source>
</evidence>
<gene>
    <name evidence="4" type="ORF">E2R65_14705</name>
    <name evidence="3" type="ORF">GGR35_002395</name>
</gene>
<dbReference type="OrthoDB" id="1493353at2"/>
<dbReference type="EMBL" id="SNQG01000005">
    <property type="protein sequence ID" value="TEW65162.1"/>
    <property type="molecule type" value="Genomic_DNA"/>
</dbReference>
<comment type="caution">
    <text evidence="4">The sequence shown here is derived from an EMBL/GenBank/DDBJ whole genome shotgun (WGS) entry which is preliminary data.</text>
</comment>
<proteinExistence type="predicted"/>
<evidence type="ECO:0000256" key="2">
    <source>
        <dbReference type="SAM" id="SignalP"/>
    </source>
</evidence>
<protein>
    <submittedName>
        <fullName evidence="4">Uncharacterized protein</fullName>
    </submittedName>
</protein>
<dbReference type="Proteomes" id="UP000297248">
    <property type="component" value="Unassembled WGS sequence"/>
</dbReference>
<evidence type="ECO:0000313" key="4">
    <source>
        <dbReference type="EMBL" id="TEW65162.1"/>
    </source>
</evidence>
<dbReference type="Proteomes" id="UP000583101">
    <property type="component" value="Unassembled WGS sequence"/>
</dbReference>
<keyword evidence="2" id="KW-0732">Signal</keyword>
<dbReference type="AlphaFoldDB" id="A0A4Y8AB64"/>
<evidence type="ECO:0000256" key="1">
    <source>
        <dbReference type="SAM" id="Coils"/>
    </source>
</evidence>
<organism evidence="4 5">
    <name type="scientific">Mucilaginibacter phyllosphaerae</name>
    <dbReference type="NCBI Taxonomy" id="1812349"/>
    <lineage>
        <taxon>Bacteria</taxon>
        <taxon>Pseudomonadati</taxon>
        <taxon>Bacteroidota</taxon>
        <taxon>Sphingobacteriia</taxon>
        <taxon>Sphingobacteriales</taxon>
        <taxon>Sphingobacteriaceae</taxon>
        <taxon>Mucilaginibacter</taxon>
    </lineage>
</organism>
<keyword evidence="1" id="KW-0175">Coiled coil</keyword>
<feature type="signal peptide" evidence="2">
    <location>
        <begin position="1"/>
        <end position="19"/>
    </location>
</feature>
<evidence type="ECO:0000313" key="5">
    <source>
        <dbReference type="Proteomes" id="UP000297248"/>
    </source>
</evidence>
<name>A0A4Y8AB64_9SPHI</name>
<evidence type="ECO:0000313" key="3">
    <source>
        <dbReference type="EMBL" id="MBB3969782.1"/>
    </source>
</evidence>
<dbReference type="RefSeq" id="WP_134337235.1">
    <property type="nucleotide sequence ID" value="NZ_BMCZ01000005.1"/>
</dbReference>
<sequence>MKKILTLLVMAVAFNYASAQTDTASIGKTMKVQTTVCHIDVSWNGRSGINNVYAAPSGWQILSFTPKVVSRRQRVSFTFSQTPSNFVYTSTSVIDSKFNELLELAAQKNAAQKYEGRINQMRSDYEKYYSKVVTTHSQITTTGSVRGNNEYFSRRPGRLYLDLEVTLVYMPDTQEQFLRSLEYLKQVINSEG</sequence>
<reference evidence="4 5" key="1">
    <citation type="journal article" date="2016" name="Int. J. Syst. Evol. Microbiol.">
        <title>Proposal of Mucilaginibacter phyllosphaerae sp. nov. isolated from the phyllosphere of Galium album.</title>
        <authorList>
            <person name="Aydogan E.L."/>
            <person name="Busse H.J."/>
            <person name="Moser G."/>
            <person name="Muller C."/>
            <person name="Kampfer P."/>
            <person name="Glaeser S.P."/>
        </authorList>
    </citation>
    <scope>NUCLEOTIDE SEQUENCE [LARGE SCALE GENOMIC DNA]</scope>
    <source>
        <strain evidence="4 5">PP-F2FG21</strain>
    </source>
</reference>
<feature type="chain" id="PRO_5044616387" evidence="2">
    <location>
        <begin position="20"/>
        <end position="192"/>
    </location>
</feature>
<keyword evidence="6" id="KW-1185">Reference proteome</keyword>
<dbReference type="EMBL" id="JACIEG010000004">
    <property type="protein sequence ID" value="MBB3969782.1"/>
    <property type="molecule type" value="Genomic_DNA"/>
</dbReference>
<feature type="coiled-coil region" evidence="1">
    <location>
        <begin position="104"/>
        <end position="131"/>
    </location>
</feature>
<reference evidence="4" key="2">
    <citation type="submission" date="2019-03" db="EMBL/GenBank/DDBJ databases">
        <authorList>
            <person name="Yan Y.-Q."/>
            <person name="Du Z.-J."/>
        </authorList>
    </citation>
    <scope>NUCLEOTIDE SEQUENCE</scope>
    <source>
        <strain evidence="4">PP-F2FG21</strain>
    </source>
</reference>